<protein>
    <submittedName>
        <fullName evidence="2">Uncharacterized protein</fullName>
    </submittedName>
</protein>
<keyword evidence="3" id="KW-1185">Reference proteome</keyword>
<evidence type="ECO:0000313" key="2">
    <source>
        <dbReference type="EnsemblPlants" id="OBART03G04170.1"/>
    </source>
</evidence>
<dbReference type="EnsemblPlants" id="OBART03G04170.1">
    <property type="protein sequence ID" value="OBART03G04170.1"/>
    <property type="gene ID" value="OBART03G04170"/>
</dbReference>
<sequence length="64" mass="7572">MNISRSHFIKKARKMELTSLSQRAAIYRYPDEKGDNSETNTVSRERVNKNRNRYAYRTSAHRPA</sequence>
<dbReference type="Proteomes" id="UP000026960">
    <property type="component" value="Chromosome 3"/>
</dbReference>
<dbReference type="Gramene" id="OBART03G04170.1">
    <property type="protein sequence ID" value="OBART03G04170.1"/>
    <property type="gene ID" value="OBART03G04170"/>
</dbReference>
<proteinExistence type="predicted"/>
<evidence type="ECO:0000313" key="3">
    <source>
        <dbReference type="Proteomes" id="UP000026960"/>
    </source>
</evidence>
<reference evidence="2" key="2">
    <citation type="submission" date="2015-03" db="UniProtKB">
        <authorList>
            <consortium name="EnsemblPlants"/>
        </authorList>
    </citation>
    <scope>IDENTIFICATION</scope>
</reference>
<reference evidence="2" key="1">
    <citation type="journal article" date="2009" name="Rice">
        <title>De Novo Next Generation Sequencing of Plant Genomes.</title>
        <authorList>
            <person name="Rounsley S."/>
            <person name="Marri P.R."/>
            <person name="Yu Y."/>
            <person name="He R."/>
            <person name="Sisneros N."/>
            <person name="Goicoechea J.L."/>
            <person name="Lee S.J."/>
            <person name="Angelova A."/>
            <person name="Kudrna D."/>
            <person name="Luo M."/>
            <person name="Affourtit J."/>
            <person name="Desany B."/>
            <person name="Knight J."/>
            <person name="Niazi F."/>
            <person name="Egholm M."/>
            <person name="Wing R.A."/>
        </authorList>
    </citation>
    <scope>NUCLEOTIDE SEQUENCE [LARGE SCALE GENOMIC DNA]</scope>
    <source>
        <strain evidence="2">cv. IRGC 105608</strain>
    </source>
</reference>
<organism evidence="2">
    <name type="scientific">Oryza barthii</name>
    <dbReference type="NCBI Taxonomy" id="65489"/>
    <lineage>
        <taxon>Eukaryota</taxon>
        <taxon>Viridiplantae</taxon>
        <taxon>Streptophyta</taxon>
        <taxon>Embryophyta</taxon>
        <taxon>Tracheophyta</taxon>
        <taxon>Spermatophyta</taxon>
        <taxon>Magnoliopsida</taxon>
        <taxon>Liliopsida</taxon>
        <taxon>Poales</taxon>
        <taxon>Poaceae</taxon>
        <taxon>BOP clade</taxon>
        <taxon>Oryzoideae</taxon>
        <taxon>Oryzeae</taxon>
        <taxon>Oryzinae</taxon>
        <taxon>Oryza</taxon>
    </lineage>
</organism>
<dbReference type="HOGENOM" id="CLU_2871172_0_0_1"/>
<evidence type="ECO:0000256" key="1">
    <source>
        <dbReference type="SAM" id="MobiDB-lite"/>
    </source>
</evidence>
<accession>A0A0D3FDZ1</accession>
<dbReference type="AlphaFoldDB" id="A0A0D3FDZ1"/>
<name>A0A0D3FDZ1_9ORYZ</name>
<feature type="region of interest" description="Disordered" evidence="1">
    <location>
        <begin position="30"/>
        <end position="50"/>
    </location>
</feature>